<evidence type="ECO:0000313" key="12">
    <source>
        <dbReference type="EMBL" id="KXK09445.1"/>
    </source>
</evidence>
<evidence type="ECO:0000259" key="10">
    <source>
        <dbReference type="Pfam" id="PF00117"/>
    </source>
</evidence>
<dbReference type="SUPFAM" id="SSF52540">
    <property type="entry name" value="P-loop containing nucleoside triphosphate hydrolases"/>
    <property type="match status" value="1"/>
</dbReference>
<reference evidence="12 13" key="1">
    <citation type="submission" date="2015-02" db="EMBL/GenBank/DDBJ databases">
        <title>Improved understanding of the partial-nitritation anammox process through 23 genomes representing the majority of the microbial community.</title>
        <authorList>
            <person name="Speth D.R."/>
            <person name="In T Zandt M."/>
            <person name="Guerrero Cruz S."/>
            <person name="Jetten M.S."/>
            <person name="Dutilh B.E."/>
        </authorList>
    </citation>
    <scope>NUCLEOTIDE SEQUENCE [LARGE SCALE GENOMIC DNA]</scope>
    <source>
        <strain evidence="12">OLB21</strain>
    </source>
</reference>
<dbReference type="SUPFAM" id="SSF52317">
    <property type="entry name" value="Class I glutamine amidotransferase-like"/>
    <property type="match status" value="1"/>
</dbReference>
<evidence type="ECO:0000313" key="13">
    <source>
        <dbReference type="Proteomes" id="UP000070449"/>
    </source>
</evidence>
<dbReference type="PANTHER" id="PTHR11550">
    <property type="entry name" value="CTP SYNTHASE"/>
    <property type="match status" value="1"/>
</dbReference>
<dbReference type="PANTHER" id="PTHR11550:SF0">
    <property type="entry name" value="CTP SYNTHASE-RELATED"/>
    <property type="match status" value="1"/>
</dbReference>
<keyword evidence="6" id="KW-0067">ATP-binding</keyword>
<dbReference type="InterPro" id="IPR017926">
    <property type="entry name" value="GATASE"/>
</dbReference>
<dbReference type="Proteomes" id="UP000070449">
    <property type="component" value="Unassembled WGS sequence"/>
</dbReference>
<dbReference type="NCBIfam" id="TIGR00337">
    <property type="entry name" value="PyrG"/>
    <property type="match status" value="1"/>
</dbReference>
<keyword evidence="7" id="KW-0315">Glutamine amidotransferase</keyword>
<feature type="domain" description="Glutamine amidotransferase" evidence="10">
    <location>
        <begin position="238"/>
        <end position="477"/>
    </location>
</feature>
<keyword evidence="4 12" id="KW-0436">Ligase</keyword>
<evidence type="ECO:0000256" key="3">
    <source>
        <dbReference type="ARBA" id="ARBA00012291"/>
    </source>
</evidence>
<dbReference type="GO" id="GO:0044210">
    <property type="term" value="P:'de novo' CTP biosynthetic process"/>
    <property type="evidence" value="ECO:0007669"/>
    <property type="project" value="UniProtKB-UniPathway"/>
</dbReference>
<dbReference type="Pfam" id="PF06418">
    <property type="entry name" value="CTP_synth_N"/>
    <property type="match status" value="1"/>
</dbReference>
<feature type="domain" description="CTP synthase N-terminal" evidence="11">
    <location>
        <begin position="1"/>
        <end position="195"/>
    </location>
</feature>
<gene>
    <name evidence="12" type="primary">pyrG</name>
    <name evidence="12" type="ORF">UZ20_WS6002000494</name>
</gene>
<dbReference type="AlphaFoldDB" id="A0A136KJ28"/>
<dbReference type="InterPro" id="IPR017456">
    <property type="entry name" value="CTP_synthase_N"/>
</dbReference>
<dbReference type="UniPathway" id="UPA00159">
    <property type="reaction ID" value="UER00277"/>
</dbReference>
<dbReference type="Gene3D" id="3.40.50.300">
    <property type="entry name" value="P-loop containing nucleotide triphosphate hydrolases"/>
    <property type="match status" value="1"/>
</dbReference>
<dbReference type="GO" id="GO:0005829">
    <property type="term" value="C:cytosol"/>
    <property type="evidence" value="ECO:0007669"/>
    <property type="project" value="TreeGrafter"/>
</dbReference>
<dbReference type="GO" id="GO:0003883">
    <property type="term" value="F:CTP synthase activity"/>
    <property type="evidence" value="ECO:0007669"/>
    <property type="project" value="UniProtKB-EC"/>
</dbReference>
<dbReference type="PROSITE" id="PS51273">
    <property type="entry name" value="GATASE_TYPE_1"/>
    <property type="match status" value="1"/>
</dbReference>
<dbReference type="GO" id="GO:0042802">
    <property type="term" value="F:identical protein binding"/>
    <property type="evidence" value="ECO:0007669"/>
    <property type="project" value="TreeGrafter"/>
</dbReference>
<dbReference type="NCBIfam" id="NF003792">
    <property type="entry name" value="PRK05380.1"/>
    <property type="match status" value="1"/>
</dbReference>
<comment type="catalytic activity">
    <reaction evidence="9">
        <text>UTP + L-glutamine + ATP + H2O = CTP + L-glutamate + ADP + phosphate + 2 H(+)</text>
        <dbReference type="Rhea" id="RHEA:26426"/>
        <dbReference type="ChEBI" id="CHEBI:15377"/>
        <dbReference type="ChEBI" id="CHEBI:15378"/>
        <dbReference type="ChEBI" id="CHEBI:29985"/>
        <dbReference type="ChEBI" id="CHEBI:30616"/>
        <dbReference type="ChEBI" id="CHEBI:37563"/>
        <dbReference type="ChEBI" id="CHEBI:43474"/>
        <dbReference type="ChEBI" id="CHEBI:46398"/>
        <dbReference type="ChEBI" id="CHEBI:58359"/>
        <dbReference type="ChEBI" id="CHEBI:456216"/>
        <dbReference type="EC" id="6.3.4.2"/>
    </reaction>
</comment>
<evidence type="ECO:0000256" key="8">
    <source>
        <dbReference type="ARBA" id="ARBA00022975"/>
    </source>
</evidence>
<dbReference type="GO" id="GO:0019856">
    <property type="term" value="P:pyrimidine nucleobase biosynthetic process"/>
    <property type="evidence" value="ECO:0007669"/>
    <property type="project" value="TreeGrafter"/>
</dbReference>
<accession>A0A136KJ28</accession>
<evidence type="ECO:0000256" key="9">
    <source>
        <dbReference type="ARBA" id="ARBA00047781"/>
    </source>
</evidence>
<sequence length="485" mass="55564">MDLGTYERFLDIEVGRKNFLTMGMVYQTIIQKERSMGYEGKTVDAIPHIPEEIIKNIKNAGEGNDICIVELGGTVGEYQNIFNIEAARIMKLNHPADVIHVHLSYVPVPKHLGEPKTKPTQLSIRLLNSAGIQPEFLVVRSEVEIDRKRRDKLAINCNVNRDNIINNPDLDNIYELPGVFRDQEFHKKVMSILNLKPKKKRTDLRDWQLLVKRVKSKFDKEITVAIAGKYFATGDYELPDSYISLIHAIKHACWYNKIDLNLKFINTEEIENRGIGMLSELKPDGIIVPIGWGKRGVEGKISAIELARTNKIPYLGLCYGMQLAAVEYARNVCGLKDAHTEEVDPSTQNPIIHSIPFNSKYQTIKGEGVSMRLGAFDCVIKKGSLAEMIYNKHNGWKDKRRLIVSERHRHRFEFNNDYRSRLENQGFIVSGASPDDFFFEMIELDQKEHPFFFATQAHPEYKSRPLNPHPIFLEFTKAALKNKAL</sequence>
<dbReference type="STRING" id="1617427.UZ20_WS6002000494"/>
<dbReference type="GO" id="GO:0005524">
    <property type="term" value="F:ATP binding"/>
    <property type="evidence" value="ECO:0007669"/>
    <property type="project" value="UniProtKB-KW"/>
</dbReference>
<evidence type="ECO:0000256" key="1">
    <source>
        <dbReference type="ARBA" id="ARBA00005171"/>
    </source>
</evidence>
<evidence type="ECO:0000256" key="7">
    <source>
        <dbReference type="ARBA" id="ARBA00022962"/>
    </source>
</evidence>
<name>A0A136KJ28_9BACT</name>
<dbReference type="InterPro" id="IPR027417">
    <property type="entry name" value="P-loop_NTPase"/>
</dbReference>
<proteinExistence type="inferred from homology"/>
<evidence type="ECO:0000256" key="5">
    <source>
        <dbReference type="ARBA" id="ARBA00022741"/>
    </source>
</evidence>
<dbReference type="Gene3D" id="3.40.50.880">
    <property type="match status" value="1"/>
</dbReference>
<comment type="caution">
    <text evidence="12">The sequence shown here is derived from an EMBL/GenBank/DDBJ whole genome shotgun (WGS) entry which is preliminary data.</text>
</comment>
<evidence type="ECO:0000259" key="11">
    <source>
        <dbReference type="Pfam" id="PF06418"/>
    </source>
</evidence>
<dbReference type="EC" id="6.3.4.2" evidence="3"/>
<comment type="similarity">
    <text evidence="2">Belongs to the CTP synthase family.</text>
</comment>
<evidence type="ECO:0000256" key="2">
    <source>
        <dbReference type="ARBA" id="ARBA00007533"/>
    </source>
</evidence>
<dbReference type="InterPro" id="IPR004468">
    <property type="entry name" value="CTP_synthase"/>
</dbReference>
<comment type="pathway">
    <text evidence="1">Pyrimidine metabolism; CTP biosynthesis via de novo pathway; CTP from UDP: step 2/2.</text>
</comment>
<dbReference type="EMBL" id="JYPD01000017">
    <property type="protein sequence ID" value="KXK09445.1"/>
    <property type="molecule type" value="Genomic_DNA"/>
</dbReference>
<dbReference type="CDD" id="cd01746">
    <property type="entry name" value="GATase1_CTP_Synthase"/>
    <property type="match status" value="1"/>
</dbReference>
<protein>
    <recommendedName>
        <fullName evidence="3">CTP synthase (glutamine hydrolyzing)</fullName>
        <ecNumber evidence="3">6.3.4.2</ecNumber>
    </recommendedName>
</protein>
<dbReference type="Pfam" id="PF00117">
    <property type="entry name" value="GATase"/>
    <property type="match status" value="1"/>
</dbReference>
<organism evidence="12 13">
    <name type="scientific">candidate division WS6 bacterium OLB21</name>
    <dbReference type="NCBI Taxonomy" id="1617427"/>
    <lineage>
        <taxon>Bacteria</taxon>
        <taxon>Candidatus Dojkabacteria</taxon>
    </lineage>
</organism>
<dbReference type="InterPro" id="IPR029062">
    <property type="entry name" value="Class_I_gatase-like"/>
</dbReference>
<dbReference type="InterPro" id="IPR033828">
    <property type="entry name" value="GATase1_CTP_Synthase"/>
</dbReference>
<evidence type="ECO:0000256" key="4">
    <source>
        <dbReference type="ARBA" id="ARBA00022598"/>
    </source>
</evidence>
<keyword evidence="5" id="KW-0547">Nucleotide-binding</keyword>
<evidence type="ECO:0000256" key="6">
    <source>
        <dbReference type="ARBA" id="ARBA00022840"/>
    </source>
</evidence>
<keyword evidence="8" id="KW-0665">Pyrimidine biosynthesis</keyword>
<dbReference type="PATRIC" id="fig|1617427.3.peg.516"/>